<dbReference type="GO" id="GO:0006412">
    <property type="term" value="P:translation"/>
    <property type="evidence" value="ECO:0007669"/>
    <property type="project" value="UniProtKB-UniRule"/>
</dbReference>
<evidence type="ECO:0000256" key="5">
    <source>
        <dbReference type="ARBA" id="ARBA00023274"/>
    </source>
</evidence>
<evidence type="ECO:0000256" key="6">
    <source>
        <dbReference type="ARBA" id="ARBA00035292"/>
    </source>
</evidence>
<evidence type="ECO:0000256" key="7">
    <source>
        <dbReference type="HAMAP-Rule" id="MF_00503"/>
    </source>
</evidence>
<dbReference type="HAMAP" id="MF_00503">
    <property type="entry name" value="Ribosomal_bL9"/>
    <property type="match status" value="1"/>
</dbReference>
<dbReference type="GO" id="GO:1990904">
    <property type="term" value="C:ribonucleoprotein complex"/>
    <property type="evidence" value="ECO:0007669"/>
    <property type="project" value="UniProtKB-KW"/>
</dbReference>
<dbReference type="GO" id="GO:0003735">
    <property type="term" value="F:structural constituent of ribosome"/>
    <property type="evidence" value="ECO:0007669"/>
    <property type="project" value="InterPro"/>
</dbReference>
<dbReference type="Pfam" id="PF03948">
    <property type="entry name" value="Ribosomal_L9_C"/>
    <property type="match status" value="1"/>
</dbReference>
<dbReference type="NCBIfam" id="TIGR00158">
    <property type="entry name" value="L9"/>
    <property type="match status" value="1"/>
</dbReference>
<dbReference type="EMBL" id="CCAE010000016">
    <property type="protein sequence ID" value="CDN87860.1"/>
    <property type="molecule type" value="Genomic_DNA"/>
</dbReference>
<keyword evidence="3 7" id="KW-0694">RNA-binding</keyword>
<evidence type="ECO:0000256" key="3">
    <source>
        <dbReference type="ARBA" id="ARBA00022884"/>
    </source>
</evidence>
<dbReference type="PANTHER" id="PTHR21368">
    <property type="entry name" value="50S RIBOSOMAL PROTEIN L9"/>
    <property type="match status" value="1"/>
</dbReference>
<dbReference type="InterPro" id="IPR036935">
    <property type="entry name" value="Ribosomal_bL9_N_sf"/>
</dbReference>
<evidence type="ECO:0000256" key="8">
    <source>
        <dbReference type="SAM" id="Coils"/>
    </source>
</evidence>
<keyword evidence="4 7" id="KW-0689">Ribosomal protein</keyword>
<comment type="similarity">
    <text evidence="1 7">Belongs to the bacterial ribosomal protein bL9 family.</text>
</comment>
<dbReference type="InterPro" id="IPR000244">
    <property type="entry name" value="Ribosomal_bL9"/>
</dbReference>
<evidence type="ECO:0000256" key="2">
    <source>
        <dbReference type="ARBA" id="ARBA00022730"/>
    </source>
</evidence>
<feature type="coiled-coil region" evidence="8">
    <location>
        <begin position="37"/>
        <end position="64"/>
    </location>
</feature>
<dbReference type="Proteomes" id="UP000028878">
    <property type="component" value="Unassembled WGS sequence"/>
</dbReference>
<dbReference type="InterPro" id="IPR020069">
    <property type="entry name" value="Ribosomal_bL9_C"/>
</dbReference>
<gene>
    <name evidence="7 10" type="primary">rplI</name>
    <name evidence="10" type="ORF">BN948_02288</name>
</gene>
<dbReference type="AlphaFoldDB" id="A0A1L1PE98"/>
<dbReference type="InterPro" id="IPR009027">
    <property type="entry name" value="Ribosomal_bL9/RNase_H1_N"/>
</dbReference>
<dbReference type="Gene3D" id="3.10.430.100">
    <property type="entry name" value="Ribosomal protein L9, C-terminal domain"/>
    <property type="match status" value="1"/>
</dbReference>
<organism evidence="10 11">
    <name type="scientific">Hydrogenophaga intermedia</name>
    <dbReference type="NCBI Taxonomy" id="65786"/>
    <lineage>
        <taxon>Bacteria</taxon>
        <taxon>Pseudomonadati</taxon>
        <taxon>Pseudomonadota</taxon>
        <taxon>Betaproteobacteria</taxon>
        <taxon>Burkholderiales</taxon>
        <taxon>Comamonadaceae</taxon>
        <taxon>Hydrogenophaga</taxon>
    </lineage>
</organism>
<dbReference type="SUPFAM" id="SSF55658">
    <property type="entry name" value="L9 N-domain-like"/>
    <property type="match status" value="1"/>
</dbReference>
<dbReference type="Gene3D" id="3.40.5.10">
    <property type="entry name" value="Ribosomal protein L9, N-terminal domain"/>
    <property type="match status" value="1"/>
</dbReference>
<accession>A0A1L1PE98</accession>
<evidence type="ECO:0000259" key="9">
    <source>
        <dbReference type="PROSITE" id="PS00651"/>
    </source>
</evidence>
<evidence type="ECO:0000313" key="10">
    <source>
        <dbReference type="EMBL" id="CDN87860.1"/>
    </source>
</evidence>
<dbReference type="SUPFAM" id="SSF55653">
    <property type="entry name" value="Ribosomal protein L9 C-domain"/>
    <property type="match status" value="1"/>
</dbReference>
<name>A0A1L1PE98_HYDIT</name>
<keyword evidence="8" id="KW-0175">Coiled coil</keyword>
<dbReference type="GO" id="GO:0019843">
    <property type="term" value="F:rRNA binding"/>
    <property type="evidence" value="ECO:0007669"/>
    <property type="project" value="UniProtKB-UniRule"/>
</dbReference>
<proteinExistence type="inferred from homology"/>
<dbReference type="InterPro" id="IPR020594">
    <property type="entry name" value="Ribosomal_bL9_bac/chp"/>
</dbReference>
<keyword evidence="5 7" id="KW-0687">Ribonucleoprotein</keyword>
<keyword evidence="11" id="KW-1185">Reference proteome</keyword>
<dbReference type="InterPro" id="IPR036791">
    <property type="entry name" value="Ribosomal_bL9_C_sf"/>
</dbReference>
<evidence type="ECO:0000256" key="1">
    <source>
        <dbReference type="ARBA" id="ARBA00010605"/>
    </source>
</evidence>
<dbReference type="Pfam" id="PF01281">
    <property type="entry name" value="Ribosomal_L9_N"/>
    <property type="match status" value="1"/>
</dbReference>
<keyword evidence="2 7" id="KW-0699">rRNA-binding</keyword>
<dbReference type="GO" id="GO:0005840">
    <property type="term" value="C:ribosome"/>
    <property type="evidence" value="ECO:0007669"/>
    <property type="project" value="UniProtKB-KW"/>
</dbReference>
<comment type="function">
    <text evidence="7">Binds to the 23S rRNA.</text>
</comment>
<sequence length="151" mass="16131">MQVILLEKVHNLGALGDVVKVKDGYARNFLIPTGQARRATKDALEAFEARRAELEKAAAAKLADAQALGEKLAASSLKLTQKAGVDGRLFGSVTNHDVTDELHKLGFKDVVKSQVRMPNGPLKVVGDYTVQVNLHTDVTVDVAVSVLGETA</sequence>
<evidence type="ECO:0000313" key="11">
    <source>
        <dbReference type="Proteomes" id="UP000028878"/>
    </source>
</evidence>
<protein>
    <recommendedName>
        <fullName evidence="6 7">Large ribosomal subunit protein bL9</fullName>
    </recommendedName>
</protein>
<dbReference type="InterPro" id="IPR020070">
    <property type="entry name" value="Ribosomal_bL9_N"/>
</dbReference>
<feature type="domain" description="Ribosomal protein L9" evidence="9">
    <location>
        <begin position="13"/>
        <end position="40"/>
    </location>
</feature>
<dbReference type="PROSITE" id="PS00651">
    <property type="entry name" value="RIBOSOMAL_L9"/>
    <property type="match status" value="1"/>
</dbReference>
<dbReference type="RefSeq" id="WP_009520644.1">
    <property type="nucleotide sequence ID" value="NZ_CCAE010000016.1"/>
</dbReference>
<reference evidence="11" key="1">
    <citation type="submission" date="2014-11" db="EMBL/GenBank/DDBJ databases">
        <title>Draft genome sequence of Hydrogenophaga intermedia S1.</title>
        <authorList>
            <person name="Gan H.M."/>
            <person name="Chew T.H."/>
            <person name="Stolz A."/>
        </authorList>
    </citation>
    <scope>NUCLEOTIDE SEQUENCE [LARGE SCALE GENOMIC DNA]</scope>
    <source>
        <strain evidence="11">S1</strain>
    </source>
</reference>
<evidence type="ECO:0000256" key="4">
    <source>
        <dbReference type="ARBA" id="ARBA00022980"/>
    </source>
</evidence>